<gene>
    <name evidence="3" type="ORF">BT63DRAFT_428638</name>
</gene>
<feature type="region of interest" description="Disordered" evidence="1">
    <location>
        <begin position="61"/>
        <end position="86"/>
    </location>
</feature>
<dbReference type="OrthoDB" id="5309803at2759"/>
<accession>A0A6A6U028</accession>
<evidence type="ECO:0000256" key="1">
    <source>
        <dbReference type="SAM" id="MobiDB-lite"/>
    </source>
</evidence>
<protein>
    <submittedName>
        <fullName evidence="3">Uncharacterized protein</fullName>
    </submittedName>
</protein>
<evidence type="ECO:0000313" key="4">
    <source>
        <dbReference type="Proteomes" id="UP000799302"/>
    </source>
</evidence>
<name>A0A6A6U028_9PEZI</name>
<dbReference type="AlphaFoldDB" id="A0A6A6U028"/>
<dbReference type="EMBL" id="MU004240">
    <property type="protein sequence ID" value="KAF2665689.1"/>
    <property type="molecule type" value="Genomic_DNA"/>
</dbReference>
<evidence type="ECO:0000256" key="2">
    <source>
        <dbReference type="SAM" id="Phobius"/>
    </source>
</evidence>
<keyword evidence="2" id="KW-1133">Transmembrane helix</keyword>
<keyword evidence="4" id="KW-1185">Reference proteome</keyword>
<evidence type="ECO:0000313" key="3">
    <source>
        <dbReference type="EMBL" id="KAF2665689.1"/>
    </source>
</evidence>
<sequence>MTLSDTFAGISSLLATVISWVTTISFYMAILFIGPWIVALVYDVLLYLWRSISYEIPVIGGRARGRQPPRPPTLTERPDGAERQQPPIIPLAEGVVDAIKGDEWEEVRRRKGTRRMTGEGS</sequence>
<keyword evidence="2" id="KW-0472">Membrane</keyword>
<organism evidence="3 4">
    <name type="scientific">Microthyrium microscopicum</name>
    <dbReference type="NCBI Taxonomy" id="703497"/>
    <lineage>
        <taxon>Eukaryota</taxon>
        <taxon>Fungi</taxon>
        <taxon>Dikarya</taxon>
        <taxon>Ascomycota</taxon>
        <taxon>Pezizomycotina</taxon>
        <taxon>Dothideomycetes</taxon>
        <taxon>Dothideomycetes incertae sedis</taxon>
        <taxon>Microthyriales</taxon>
        <taxon>Microthyriaceae</taxon>
        <taxon>Microthyrium</taxon>
    </lineage>
</organism>
<proteinExistence type="predicted"/>
<reference evidence="3" key="1">
    <citation type="journal article" date="2020" name="Stud. Mycol.">
        <title>101 Dothideomycetes genomes: a test case for predicting lifestyles and emergence of pathogens.</title>
        <authorList>
            <person name="Haridas S."/>
            <person name="Albert R."/>
            <person name="Binder M."/>
            <person name="Bloem J."/>
            <person name="Labutti K."/>
            <person name="Salamov A."/>
            <person name="Andreopoulos B."/>
            <person name="Baker S."/>
            <person name="Barry K."/>
            <person name="Bills G."/>
            <person name="Bluhm B."/>
            <person name="Cannon C."/>
            <person name="Castanera R."/>
            <person name="Culley D."/>
            <person name="Daum C."/>
            <person name="Ezra D."/>
            <person name="Gonzalez J."/>
            <person name="Henrissat B."/>
            <person name="Kuo A."/>
            <person name="Liang C."/>
            <person name="Lipzen A."/>
            <person name="Lutzoni F."/>
            <person name="Magnuson J."/>
            <person name="Mondo S."/>
            <person name="Nolan M."/>
            <person name="Ohm R."/>
            <person name="Pangilinan J."/>
            <person name="Park H.-J."/>
            <person name="Ramirez L."/>
            <person name="Alfaro M."/>
            <person name="Sun H."/>
            <person name="Tritt A."/>
            <person name="Yoshinaga Y."/>
            <person name="Zwiers L.-H."/>
            <person name="Turgeon B."/>
            <person name="Goodwin S."/>
            <person name="Spatafora J."/>
            <person name="Crous P."/>
            <person name="Grigoriev I."/>
        </authorList>
    </citation>
    <scope>NUCLEOTIDE SEQUENCE</scope>
    <source>
        <strain evidence="3">CBS 115976</strain>
    </source>
</reference>
<dbReference type="Proteomes" id="UP000799302">
    <property type="component" value="Unassembled WGS sequence"/>
</dbReference>
<feature type="transmembrane region" description="Helical" evidence="2">
    <location>
        <begin position="24"/>
        <end position="49"/>
    </location>
</feature>
<keyword evidence="2" id="KW-0812">Transmembrane</keyword>